<evidence type="ECO:0000313" key="1">
    <source>
        <dbReference type="EMBL" id="VTO96580.1"/>
    </source>
</evidence>
<dbReference type="EMBL" id="LR589074">
    <property type="protein sequence ID" value="VTO96580.1"/>
    <property type="molecule type" value="Genomic_DNA"/>
</dbReference>
<accession>A0A653EIB8</accession>
<protein>
    <submittedName>
        <fullName evidence="1">Uncharacterized protein</fullName>
    </submittedName>
</protein>
<proteinExistence type="predicted"/>
<gene>
    <name evidence="1" type="ORF">BIN_B_01647</name>
</gene>
<dbReference type="AlphaFoldDB" id="A0A653EIB8"/>
<name>A0A653EIB8_9MYCO</name>
<reference evidence="1" key="1">
    <citation type="submission" date="2019-05" db="EMBL/GenBank/DDBJ databases">
        <authorList>
            <person name="Naeem R."/>
            <person name="Antony C."/>
            <person name="Guan Q."/>
        </authorList>
    </citation>
    <scope>NUCLEOTIDE SEQUENCE</scope>
    <source>
        <strain evidence="1">2</strain>
    </source>
</reference>
<sequence length="36" mass="4004">MTPAQYFSLPAAGLKTSVPHAPDERWWFQAVVSARS</sequence>
<organism evidence="1">
    <name type="scientific">Mycobacterium riyadhense</name>
    <dbReference type="NCBI Taxonomy" id="486698"/>
    <lineage>
        <taxon>Bacteria</taxon>
        <taxon>Bacillati</taxon>
        <taxon>Actinomycetota</taxon>
        <taxon>Actinomycetes</taxon>
        <taxon>Mycobacteriales</taxon>
        <taxon>Mycobacteriaceae</taxon>
        <taxon>Mycobacterium</taxon>
    </lineage>
</organism>